<name>A0A1W2G743_REIFA</name>
<dbReference type="STRING" id="692418.SAMN04488029_0788"/>
<proteinExistence type="predicted"/>
<dbReference type="EMBL" id="FWYF01000001">
    <property type="protein sequence ID" value="SMD32443.1"/>
    <property type="molecule type" value="Genomic_DNA"/>
</dbReference>
<evidence type="ECO:0000313" key="2">
    <source>
        <dbReference type="EMBL" id="SMD32443.1"/>
    </source>
</evidence>
<dbReference type="OrthoDB" id="1414324at2"/>
<evidence type="ECO:0000313" key="3">
    <source>
        <dbReference type="Proteomes" id="UP000192472"/>
    </source>
</evidence>
<dbReference type="RefSeq" id="WP_084371101.1">
    <property type="nucleotide sequence ID" value="NZ_FWYF01000001.1"/>
</dbReference>
<protein>
    <recommendedName>
        <fullName evidence="1">DUF4340 domain-containing protein</fullName>
    </recommendedName>
</protein>
<dbReference type="Pfam" id="PF14238">
    <property type="entry name" value="DUF4340"/>
    <property type="match status" value="1"/>
</dbReference>
<dbReference type="InterPro" id="IPR025641">
    <property type="entry name" value="DUF4340"/>
</dbReference>
<evidence type="ECO:0000259" key="1">
    <source>
        <dbReference type="Pfam" id="PF14238"/>
    </source>
</evidence>
<feature type="domain" description="DUF4340" evidence="1">
    <location>
        <begin position="72"/>
        <end position="239"/>
    </location>
</feature>
<sequence length="302" mass="33679">MKKLSNGKLVGLLIALCLIYFVVDFSGNRSKSKSLRTELVEIDTAKVTKISVEAPDHKNVQLDKVQGEWELTLANGKKVMASPTAVDNALYALLSIKPSRMATKSEAKWKDYQVDSTGTRVKVYEGGDQTLDLVIGRFGMEGQQAYHTFVRLFEDQEVYVAKDFMGFSVSSDPSAYRDQVLARIKKDSVASVTFNYPSDSSFRLERVGETWMANGQSTDSVSVTKYLNGLGYVSGKQFMDEEKQLAVPVMSAAIDLNNGQTILFDGYQMEGEWVFHSSDNERGYFKDEAILDKVFVGLSQLK</sequence>
<reference evidence="2 3" key="1">
    <citation type="submission" date="2017-04" db="EMBL/GenBank/DDBJ databases">
        <authorList>
            <person name="Afonso C.L."/>
            <person name="Miller P.J."/>
            <person name="Scott M.A."/>
            <person name="Spackman E."/>
            <person name="Goraichik I."/>
            <person name="Dimitrov K.M."/>
            <person name="Suarez D.L."/>
            <person name="Swayne D.E."/>
        </authorList>
    </citation>
    <scope>NUCLEOTIDE SEQUENCE [LARGE SCALE GENOMIC DNA]</scope>
    <source>
        <strain evidence="2 3">DSM 26133</strain>
    </source>
</reference>
<dbReference type="Proteomes" id="UP000192472">
    <property type="component" value="Unassembled WGS sequence"/>
</dbReference>
<dbReference type="AlphaFoldDB" id="A0A1W2G743"/>
<accession>A0A1W2G743</accession>
<gene>
    <name evidence="2" type="ORF">SAMN04488029_0788</name>
</gene>
<keyword evidence="3" id="KW-1185">Reference proteome</keyword>
<organism evidence="2 3">
    <name type="scientific">Reichenbachiella faecimaris</name>
    <dbReference type="NCBI Taxonomy" id="692418"/>
    <lineage>
        <taxon>Bacteria</taxon>
        <taxon>Pseudomonadati</taxon>
        <taxon>Bacteroidota</taxon>
        <taxon>Cytophagia</taxon>
        <taxon>Cytophagales</taxon>
        <taxon>Reichenbachiellaceae</taxon>
        <taxon>Reichenbachiella</taxon>
    </lineage>
</organism>